<dbReference type="EMBL" id="SBKP01000001">
    <property type="protein sequence ID" value="RXR30889.1"/>
    <property type="molecule type" value="Genomic_DNA"/>
</dbReference>
<evidence type="ECO:0000256" key="2">
    <source>
        <dbReference type="ARBA" id="ARBA00022692"/>
    </source>
</evidence>
<dbReference type="Gene3D" id="1.20.120.550">
    <property type="entry name" value="Membrane associated eicosanoid/glutathione metabolism-like domain"/>
    <property type="match status" value="1"/>
</dbReference>
<evidence type="ECO:0000256" key="3">
    <source>
        <dbReference type="ARBA" id="ARBA00022989"/>
    </source>
</evidence>
<comment type="subcellular location">
    <subcellularLocation>
        <location evidence="1">Membrane</location>
    </subcellularLocation>
</comment>
<dbReference type="Pfam" id="PF01124">
    <property type="entry name" value="MAPEG"/>
    <property type="match status" value="1"/>
</dbReference>
<sequence length="148" mass="16323">MRDTNLAIIWPTVAMAAVIFSVWSVLLRQRFAHIAANRPTAADFASAEAVGHYFRPVERPAQNLANLFEMPVLYFALVPLLIVTGNASGIQVALAWVFVALRLVHSIIHIGPNTIRTRARVYIASSVALFAMWLGFVVDILAHTGVRM</sequence>
<dbReference type="Proteomes" id="UP000290958">
    <property type="component" value="Unassembled WGS sequence"/>
</dbReference>
<comment type="caution">
    <text evidence="6">The sequence shown here is derived from an EMBL/GenBank/DDBJ whole genome shotgun (WGS) entry which is preliminary data.</text>
</comment>
<evidence type="ECO:0000313" key="6">
    <source>
        <dbReference type="EMBL" id="RXR30889.1"/>
    </source>
</evidence>
<dbReference type="RefSeq" id="WP_129402664.1">
    <property type="nucleotide sequence ID" value="NZ_SBKP01000001.1"/>
</dbReference>
<evidence type="ECO:0008006" key="8">
    <source>
        <dbReference type="Google" id="ProtNLM"/>
    </source>
</evidence>
<keyword evidence="2 5" id="KW-0812">Transmembrane</keyword>
<reference evidence="7" key="1">
    <citation type="submission" date="2019-01" db="EMBL/GenBank/DDBJ databases">
        <title>Cytophagaceae bacterium strain CAR-16.</title>
        <authorList>
            <person name="Chen W.-M."/>
        </authorList>
    </citation>
    <scope>NUCLEOTIDE SEQUENCE [LARGE SCALE GENOMIC DNA]</scope>
    <source>
        <strain evidence="7">CHR27</strain>
    </source>
</reference>
<evidence type="ECO:0000256" key="5">
    <source>
        <dbReference type="SAM" id="Phobius"/>
    </source>
</evidence>
<organism evidence="6 7">
    <name type="scientific">Sphingobium fluviale</name>
    <dbReference type="NCBI Taxonomy" id="2506423"/>
    <lineage>
        <taxon>Bacteria</taxon>
        <taxon>Pseudomonadati</taxon>
        <taxon>Pseudomonadota</taxon>
        <taxon>Alphaproteobacteria</taxon>
        <taxon>Sphingomonadales</taxon>
        <taxon>Sphingomonadaceae</taxon>
        <taxon>Sphingobium</taxon>
    </lineage>
</organism>
<keyword evidence="4 5" id="KW-0472">Membrane</keyword>
<keyword evidence="7" id="KW-1185">Reference proteome</keyword>
<dbReference type="OrthoDB" id="5516290at2"/>
<dbReference type="InterPro" id="IPR001129">
    <property type="entry name" value="Membr-assoc_MAPEG"/>
</dbReference>
<dbReference type="SUPFAM" id="SSF161084">
    <property type="entry name" value="MAPEG domain-like"/>
    <property type="match status" value="1"/>
</dbReference>
<evidence type="ECO:0000256" key="4">
    <source>
        <dbReference type="ARBA" id="ARBA00023136"/>
    </source>
</evidence>
<feature type="transmembrane region" description="Helical" evidence="5">
    <location>
        <begin position="89"/>
        <end position="110"/>
    </location>
</feature>
<feature type="transmembrane region" description="Helical" evidence="5">
    <location>
        <begin position="122"/>
        <end position="142"/>
    </location>
</feature>
<dbReference type="AlphaFoldDB" id="A0A4Q1KNT6"/>
<name>A0A4Q1KNT6_9SPHN</name>
<protein>
    <recommendedName>
        <fullName evidence="8">MAPEG family protein</fullName>
    </recommendedName>
</protein>
<proteinExistence type="predicted"/>
<gene>
    <name evidence="6" type="ORF">EQG66_00940</name>
</gene>
<dbReference type="InterPro" id="IPR023352">
    <property type="entry name" value="MAPEG-like_dom_sf"/>
</dbReference>
<accession>A0A4Q1KNT6</accession>
<evidence type="ECO:0000313" key="7">
    <source>
        <dbReference type="Proteomes" id="UP000290958"/>
    </source>
</evidence>
<dbReference type="GO" id="GO:0016020">
    <property type="term" value="C:membrane"/>
    <property type="evidence" value="ECO:0007669"/>
    <property type="project" value="UniProtKB-SubCell"/>
</dbReference>
<evidence type="ECO:0000256" key="1">
    <source>
        <dbReference type="ARBA" id="ARBA00004370"/>
    </source>
</evidence>
<feature type="transmembrane region" description="Helical" evidence="5">
    <location>
        <begin position="6"/>
        <end position="27"/>
    </location>
</feature>
<keyword evidence="3 5" id="KW-1133">Transmembrane helix</keyword>